<dbReference type="PANTHER" id="PTHR19143:SF394">
    <property type="entry name" value="ANGIOPOIETIN-RELATED PROTEIN 3-LIKE"/>
    <property type="match status" value="1"/>
</dbReference>
<feature type="coiled-coil region" evidence="1">
    <location>
        <begin position="350"/>
        <end position="441"/>
    </location>
</feature>
<feature type="compositionally biased region" description="Basic and acidic residues" evidence="2">
    <location>
        <begin position="217"/>
        <end position="229"/>
    </location>
</feature>
<dbReference type="GO" id="GO:0005615">
    <property type="term" value="C:extracellular space"/>
    <property type="evidence" value="ECO:0007669"/>
    <property type="project" value="TreeGrafter"/>
</dbReference>
<evidence type="ECO:0000256" key="3">
    <source>
        <dbReference type="SAM" id="SignalP"/>
    </source>
</evidence>
<organism evidence="5 6">
    <name type="scientific">Branchiostoma belcheri</name>
    <name type="common">Amphioxus</name>
    <dbReference type="NCBI Taxonomy" id="7741"/>
    <lineage>
        <taxon>Eukaryota</taxon>
        <taxon>Metazoa</taxon>
        <taxon>Chordata</taxon>
        <taxon>Cephalochordata</taxon>
        <taxon>Leptocardii</taxon>
        <taxon>Amphioxiformes</taxon>
        <taxon>Branchiostomatidae</taxon>
        <taxon>Branchiostoma</taxon>
    </lineage>
</organism>
<name>A0A6P5A0N2_BRABE</name>
<dbReference type="PROSITE" id="PS51406">
    <property type="entry name" value="FIBRINOGEN_C_2"/>
    <property type="match status" value="1"/>
</dbReference>
<evidence type="ECO:0000313" key="5">
    <source>
        <dbReference type="Proteomes" id="UP000515135"/>
    </source>
</evidence>
<keyword evidence="3" id="KW-0732">Signal</keyword>
<feature type="domain" description="Fibrinogen C-terminal" evidence="4">
    <location>
        <begin position="527"/>
        <end position="746"/>
    </location>
</feature>
<sequence length="781" mass="86152">MSSGLLVAAACLSFLVGVLGRGGDIPRGDIADGERYGKLPPPEYYIRGEQRAITTAEPSTTPADQQLTRPTTPDGSNSTGTPVTPKGTSSSPDAPQSTSSNPDAPQGTSSSPEFSTDAPMSKDVTENQNSADAAGLTSKESEEELLSVGSGKVSASSSLGKDAETYEMSNFAEPDSAAQYSADKDSAAKAAPDEAVSWDPESEGTTDDLSAGFADFPARDDPEPLRPNKTDGGLDTATDFLKWIKGGVKEGQKSQHDKAVAHGEGTLGVKASKYGGPAVFRGDTNLPKSGSSERQNISAETAEDEKPLTNMFNTYNTFNLKLPADGDGQQFVNDFSEHFSHFRPALEGIAANHTENLARLVERIETLESHSWELELELGDVRAENMQLKQQLEELALECQNTNARLEEKTCQTGNDTLRLKEELEQVKLRWAENVTRMEEECFRVTHNVSDVMFDMENRIREETNKNMSEVQDNIAWGCLAVQGECRSRMDNLTLEVRKVTDSNHVVRNDVPLQLTQADASTVYFPAFTPANARDCSELYRKGVWQSGVYRIQPDIADGGPVIEAFCDMDTESGGWTVIQRRPDWMGPLRFFHKNWTEYSRGFGDVRGEHWLGNEALHHLTSGRDNVLRIDMRSASTRWHASYSSFSVDQEDKDYRLSLSGFHGNAGDAMTQDAKVDHVPFTTADRDNDACADCNCAADFKGGWWYREPECEVGLNGEHGGVNYGWTSREIFLYPEFVEMKTRPRDFDKLVALSGLMAKDNHFVEEDSLETKEETKHVELP</sequence>
<keyword evidence="5" id="KW-1185">Reference proteome</keyword>
<feature type="compositionally biased region" description="Low complexity" evidence="2">
    <location>
        <begin position="88"/>
        <end position="100"/>
    </location>
</feature>
<feature type="signal peptide" evidence="3">
    <location>
        <begin position="1"/>
        <end position="20"/>
    </location>
</feature>
<feature type="chain" id="PRO_5028020956" evidence="3">
    <location>
        <begin position="21"/>
        <end position="781"/>
    </location>
</feature>
<feature type="region of interest" description="Disordered" evidence="2">
    <location>
        <begin position="22"/>
        <end position="234"/>
    </location>
</feature>
<dbReference type="AlphaFoldDB" id="A0A6P5A0N2"/>
<dbReference type="InterPro" id="IPR050373">
    <property type="entry name" value="Fibrinogen_C-term_domain"/>
</dbReference>
<proteinExistence type="predicted"/>
<dbReference type="OrthoDB" id="10046722at2759"/>
<dbReference type="GeneID" id="109481734"/>
<feature type="compositionally biased region" description="Low complexity" evidence="2">
    <location>
        <begin position="188"/>
        <end position="197"/>
    </location>
</feature>
<dbReference type="SMART" id="SM00186">
    <property type="entry name" value="FBG"/>
    <property type="match status" value="1"/>
</dbReference>
<dbReference type="KEGG" id="bbel:109481734"/>
<dbReference type="Pfam" id="PF00147">
    <property type="entry name" value="Fibrinogen_C"/>
    <property type="match status" value="1"/>
</dbReference>
<dbReference type="SUPFAM" id="SSF56496">
    <property type="entry name" value="Fibrinogen C-terminal domain-like"/>
    <property type="match status" value="1"/>
</dbReference>
<feature type="compositionally biased region" description="Polar residues" evidence="2">
    <location>
        <begin position="52"/>
        <end position="82"/>
    </location>
</feature>
<protein>
    <submittedName>
        <fullName evidence="6">Uncharacterized protein LOC109481734</fullName>
    </submittedName>
</protein>
<evidence type="ECO:0000313" key="6">
    <source>
        <dbReference type="RefSeq" id="XP_019639884.1"/>
    </source>
</evidence>
<evidence type="ECO:0000256" key="1">
    <source>
        <dbReference type="SAM" id="Coils"/>
    </source>
</evidence>
<feature type="compositionally biased region" description="Polar residues" evidence="2">
    <location>
        <begin position="101"/>
        <end position="114"/>
    </location>
</feature>
<feature type="compositionally biased region" description="Polar residues" evidence="2">
    <location>
        <begin position="286"/>
        <end position="299"/>
    </location>
</feature>
<feature type="region of interest" description="Disordered" evidence="2">
    <location>
        <begin position="278"/>
        <end position="303"/>
    </location>
</feature>
<feature type="compositionally biased region" description="Low complexity" evidence="2">
    <location>
        <begin position="146"/>
        <end position="160"/>
    </location>
</feature>
<feature type="compositionally biased region" description="Basic and acidic residues" evidence="2">
    <location>
        <begin position="24"/>
        <end position="37"/>
    </location>
</feature>
<gene>
    <name evidence="6" type="primary">LOC109481734</name>
</gene>
<accession>A0A6P5A0N2</accession>
<dbReference type="InterPro" id="IPR036056">
    <property type="entry name" value="Fibrinogen-like_C"/>
</dbReference>
<evidence type="ECO:0000259" key="4">
    <source>
        <dbReference type="PROSITE" id="PS51406"/>
    </source>
</evidence>
<dbReference type="NCBIfam" id="NF040941">
    <property type="entry name" value="GGGWT_bact"/>
    <property type="match status" value="1"/>
</dbReference>
<evidence type="ECO:0000256" key="2">
    <source>
        <dbReference type="SAM" id="MobiDB-lite"/>
    </source>
</evidence>
<keyword evidence="1" id="KW-0175">Coiled coil</keyword>
<dbReference type="RefSeq" id="XP_019639884.1">
    <property type="nucleotide sequence ID" value="XM_019784325.1"/>
</dbReference>
<dbReference type="Gene3D" id="3.90.215.10">
    <property type="entry name" value="Gamma Fibrinogen, chain A, domain 1"/>
    <property type="match status" value="1"/>
</dbReference>
<dbReference type="Proteomes" id="UP000515135">
    <property type="component" value="Unplaced"/>
</dbReference>
<dbReference type="PANTHER" id="PTHR19143">
    <property type="entry name" value="FIBRINOGEN/TENASCIN/ANGIOPOEITIN"/>
    <property type="match status" value="1"/>
</dbReference>
<dbReference type="CDD" id="cd00087">
    <property type="entry name" value="FReD"/>
    <property type="match status" value="1"/>
</dbReference>
<reference evidence="6" key="1">
    <citation type="submission" date="2025-08" db="UniProtKB">
        <authorList>
            <consortium name="RefSeq"/>
        </authorList>
    </citation>
    <scope>IDENTIFICATION</scope>
    <source>
        <tissue evidence="6">Gonad</tissue>
    </source>
</reference>
<dbReference type="InterPro" id="IPR002181">
    <property type="entry name" value="Fibrinogen_a/b/g_C_dom"/>
</dbReference>
<dbReference type="InterPro" id="IPR014716">
    <property type="entry name" value="Fibrinogen_a/b/g_C_1"/>
</dbReference>